<dbReference type="SUPFAM" id="SSF49464">
    <property type="entry name" value="Carboxypeptidase regulatory domain-like"/>
    <property type="match status" value="1"/>
</dbReference>
<gene>
    <name evidence="1" type="ORF">J4N46_01720</name>
</gene>
<name>A0ABS3PV18_9FLAO</name>
<evidence type="ECO:0000313" key="1">
    <source>
        <dbReference type="EMBL" id="MBO1883170.1"/>
    </source>
</evidence>
<protein>
    <submittedName>
        <fullName evidence="1">Carboxypeptidase-like regulatory domain-containing protein</fullName>
    </submittedName>
</protein>
<comment type="caution">
    <text evidence="1">The sequence shown here is derived from an EMBL/GenBank/DDBJ whole genome shotgun (WGS) entry which is preliminary data.</text>
</comment>
<organism evidence="1 2">
    <name type="scientific">Capnocytophaga bilenii</name>
    <dbReference type="NCBI Taxonomy" id="2819369"/>
    <lineage>
        <taxon>Bacteria</taxon>
        <taxon>Pseudomonadati</taxon>
        <taxon>Bacteroidota</taxon>
        <taxon>Flavobacteriia</taxon>
        <taxon>Flavobacteriales</taxon>
        <taxon>Flavobacteriaceae</taxon>
        <taxon>Capnocytophaga</taxon>
    </lineage>
</organism>
<keyword evidence="2" id="KW-1185">Reference proteome</keyword>
<reference evidence="1 2" key="1">
    <citation type="submission" date="2021-03" db="EMBL/GenBank/DDBJ databases">
        <title>Isolation and description of Capnocytophaga bilenii sp. nov., a novel Capnocytophaga species, isolated from a gingivitis subject.</title>
        <authorList>
            <person name="Antezack A."/>
            <person name="Monnet-Corti V."/>
            <person name="La Scola B."/>
        </authorList>
    </citation>
    <scope>NUCLEOTIDE SEQUENCE [LARGE SCALE GENOMIC DNA]</scope>
    <source>
        <strain evidence="1 2">Marseille-Q4570</strain>
    </source>
</reference>
<proteinExistence type="predicted"/>
<dbReference type="Proteomes" id="UP000681610">
    <property type="component" value="Unassembled WGS sequence"/>
</dbReference>
<evidence type="ECO:0000313" key="2">
    <source>
        <dbReference type="Proteomes" id="UP000681610"/>
    </source>
</evidence>
<dbReference type="Pfam" id="PF13715">
    <property type="entry name" value="CarbopepD_reg_2"/>
    <property type="match status" value="1"/>
</dbReference>
<dbReference type="InterPro" id="IPR008969">
    <property type="entry name" value="CarboxyPept-like_regulatory"/>
</dbReference>
<sequence>MTICCWGLTAWGQSVVRGRVVQDTIPLAGAHVLNMTNHTVATTDANGYFSINARENSTLKISFVGMTTTFHKVTKEDFGFGGLLIAMKEDINELEGVEVSKYRKISAQDLGILQHTTKERTFAEKRLYATKGIGIVSILSTLSGQKKILKKIVANEKNMQVALYLREHLSEFLKKELKITDEEVEILTYYVMEEPEIHTLVGRKEDQQLGFLLLEYWRKYKLMVQAEEAKP</sequence>
<accession>A0ABS3PV18</accession>
<dbReference type="EMBL" id="JAGDYP010000001">
    <property type="protein sequence ID" value="MBO1883170.1"/>
    <property type="molecule type" value="Genomic_DNA"/>
</dbReference>